<keyword evidence="1" id="KW-0472">Membrane</keyword>
<keyword evidence="3" id="KW-1185">Reference proteome</keyword>
<feature type="transmembrane region" description="Helical" evidence="1">
    <location>
        <begin position="357"/>
        <end position="380"/>
    </location>
</feature>
<dbReference type="InParanoid" id="J9D2A2"/>
<protein>
    <submittedName>
        <fullName evidence="2">Uncharacterized protein</fullName>
    </submittedName>
</protein>
<keyword evidence="1" id="KW-1133">Transmembrane helix</keyword>
<comment type="caution">
    <text evidence="2">The sequence shown here is derived from an EMBL/GenBank/DDBJ whole genome shotgun (WGS) entry which is preliminary data.</text>
</comment>
<dbReference type="AlphaFoldDB" id="J9D2A2"/>
<keyword evidence="1" id="KW-0812">Transmembrane</keyword>
<name>J9D2A2_EDHAE</name>
<dbReference type="HOGENOM" id="CLU_648944_0_0_1"/>
<accession>J9D2A2</accession>
<evidence type="ECO:0000256" key="1">
    <source>
        <dbReference type="SAM" id="Phobius"/>
    </source>
</evidence>
<feature type="transmembrane region" description="Helical" evidence="1">
    <location>
        <begin position="20"/>
        <end position="38"/>
    </location>
</feature>
<dbReference type="OrthoDB" id="2190329at2759"/>
<evidence type="ECO:0000313" key="2">
    <source>
        <dbReference type="EMBL" id="EJW01971.1"/>
    </source>
</evidence>
<reference evidence="3" key="2">
    <citation type="submission" date="2015-07" db="EMBL/GenBank/DDBJ databases">
        <title>Contrasting host-pathogen interactions and genome evolution in two generalist and specialist microsporidian pathogens of mosquitoes.</title>
        <authorList>
            <consortium name="The Broad Institute Genomics Platform"/>
            <consortium name="The Broad Institute Genome Sequencing Center for Infectious Disease"/>
            <person name="Cuomo C.A."/>
            <person name="Sanscrainte N.D."/>
            <person name="Goldberg J.M."/>
            <person name="Heiman D."/>
            <person name="Young S."/>
            <person name="Zeng Q."/>
            <person name="Becnel J.J."/>
            <person name="Birren B.W."/>
        </authorList>
    </citation>
    <scope>NUCLEOTIDE SEQUENCE [LARGE SCALE GENOMIC DNA]</scope>
    <source>
        <strain evidence="3">USNM 41457</strain>
    </source>
</reference>
<dbReference type="EMBL" id="AFBI03000003">
    <property type="protein sequence ID" value="EJW01971.1"/>
    <property type="molecule type" value="Genomic_DNA"/>
</dbReference>
<feature type="transmembrane region" description="Helical" evidence="1">
    <location>
        <begin position="387"/>
        <end position="410"/>
    </location>
</feature>
<reference evidence="2 3" key="1">
    <citation type="submission" date="2011-08" db="EMBL/GenBank/DDBJ databases">
        <authorList>
            <person name="Liu Z.J."/>
            <person name="Shi F.L."/>
            <person name="Lu J.Q."/>
            <person name="Li M."/>
            <person name="Wang Z.L."/>
        </authorList>
    </citation>
    <scope>NUCLEOTIDE SEQUENCE [LARGE SCALE GENOMIC DNA]</scope>
    <source>
        <strain evidence="2 3">USNM 41457</strain>
    </source>
</reference>
<dbReference type="VEuPathDB" id="MicrosporidiaDB:EDEG_00317"/>
<dbReference type="Proteomes" id="UP000003163">
    <property type="component" value="Unassembled WGS sequence"/>
</dbReference>
<evidence type="ECO:0000313" key="3">
    <source>
        <dbReference type="Proteomes" id="UP000003163"/>
    </source>
</evidence>
<feature type="transmembrane region" description="Helical" evidence="1">
    <location>
        <begin position="326"/>
        <end position="345"/>
    </location>
</feature>
<proteinExistence type="predicted"/>
<gene>
    <name evidence="2" type="ORF">EDEG_00317</name>
</gene>
<sequence>MEDALKKILRNAYYLLTNNFRFVKVGILIIAFLSLIFVPKKTKVLSDQSLYDFTEIHERVYTDLKNLYFFNEAERCFFIGRGSNWETIRINIDIQDLKEALTLFTTLSDMKYLAKNIKIVINFEQFIKNYMVFLQNNIRVKDLNHFKHRLLKFAKTAKNGGFPDPQKLKNINRSFKECKLSNIIKNSLFKNLEVNNVCAILYEICQYFMDFICSYFYMQILEIAEDRYFATINIKFGSNSSTIVKPLIKTQPNSDLLFICEHYFPCNINWFPRNFMPNMNDDFTVNLEVCKNIHELRNLITLVRCISNIHSHSLGTYHYIPLANSFIDVLQIVPFIILMFIYSVIESCEHYNLFKTDIIFISILLYFMPCICLIAPILCFKKRFNMSLIIGLISIKNFRIGFLVCLIYFFKNIKLVFSSKKKI</sequence>
<organism evidence="2 3">
    <name type="scientific">Edhazardia aedis (strain USNM 41457)</name>
    <name type="common">Microsporidian parasite</name>
    <dbReference type="NCBI Taxonomy" id="1003232"/>
    <lineage>
        <taxon>Eukaryota</taxon>
        <taxon>Fungi</taxon>
        <taxon>Fungi incertae sedis</taxon>
        <taxon>Microsporidia</taxon>
        <taxon>Edhazardia</taxon>
    </lineage>
</organism>